<name>U7QIE5_9CYAN</name>
<evidence type="ECO:0000313" key="3">
    <source>
        <dbReference type="Proteomes" id="UP000017127"/>
    </source>
</evidence>
<sequence>MKGKSASSTPTEQFFSFSLNPTLQALLSAHQLAEIIRLDPTQIIPISEMPLAVIGVCPWQGEVLWLVDLAYLFGFEPLRKPTNIQSNCSIIKARIHRGNIGLWVAQIGELISCESSSIQAPELSYSQLKSLKKSPHQKESITPIQPHWIQGSWVSSQDTILPILDLEAILRDLVQE</sequence>
<dbReference type="PANTHER" id="PTHR22617">
    <property type="entry name" value="CHEMOTAXIS SENSOR HISTIDINE KINASE-RELATED"/>
    <property type="match status" value="1"/>
</dbReference>
<dbReference type="GO" id="GO:0007165">
    <property type="term" value="P:signal transduction"/>
    <property type="evidence" value="ECO:0007669"/>
    <property type="project" value="InterPro"/>
</dbReference>
<accession>U7QIE5</accession>
<dbReference type="Pfam" id="PF01584">
    <property type="entry name" value="CheW"/>
    <property type="match status" value="1"/>
</dbReference>
<evidence type="ECO:0000313" key="2">
    <source>
        <dbReference type="EMBL" id="ERT07739.1"/>
    </source>
</evidence>
<dbReference type="OrthoDB" id="425983at2"/>
<gene>
    <name evidence="2" type="ORF">M595_2276</name>
</gene>
<dbReference type="EMBL" id="AUZM01000018">
    <property type="protein sequence ID" value="ERT07739.1"/>
    <property type="molecule type" value="Genomic_DNA"/>
</dbReference>
<proteinExistence type="predicted"/>
<dbReference type="InterPro" id="IPR039315">
    <property type="entry name" value="CheW"/>
</dbReference>
<dbReference type="Proteomes" id="UP000017127">
    <property type="component" value="Unassembled WGS sequence"/>
</dbReference>
<feature type="domain" description="CheW-like" evidence="1">
    <location>
        <begin position="11"/>
        <end position="175"/>
    </location>
</feature>
<evidence type="ECO:0000259" key="1">
    <source>
        <dbReference type="PROSITE" id="PS50851"/>
    </source>
</evidence>
<reference evidence="2 3" key="1">
    <citation type="journal article" date="2013" name="Front. Microbiol.">
        <title>Comparative genomic analyses of the cyanobacterium, Lyngbya aestuarii BL J, a powerful hydrogen producer.</title>
        <authorList>
            <person name="Kothari A."/>
            <person name="Vaughn M."/>
            <person name="Garcia-Pichel F."/>
        </authorList>
    </citation>
    <scope>NUCLEOTIDE SEQUENCE [LARGE SCALE GENOMIC DNA]</scope>
    <source>
        <strain evidence="2 3">BL J</strain>
    </source>
</reference>
<dbReference type="GO" id="GO:0006935">
    <property type="term" value="P:chemotaxis"/>
    <property type="evidence" value="ECO:0007669"/>
    <property type="project" value="InterPro"/>
</dbReference>
<dbReference type="AlphaFoldDB" id="U7QIE5"/>
<comment type="caution">
    <text evidence="2">The sequence shown here is derived from an EMBL/GenBank/DDBJ whole genome shotgun (WGS) entry which is preliminary data.</text>
</comment>
<dbReference type="Gene3D" id="2.40.50.180">
    <property type="entry name" value="CheA-289, Domain 4"/>
    <property type="match status" value="1"/>
</dbReference>
<protein>
    <submittedName>
        <fullName evidence="2">CheW-like domain protein</fullName>
    </submittedName>
</protein>
<dbReference type="InterPro" id="IPR036061">
    <property type="entry name" value="CheW-like_dom_sf"/>
</dbReference>
<dbReference type="SMART" id="SM00260">
    <property type="entry name" value="CheW"/>
    <property type="match status" value="1"/>
</dbReference>
<dbReference type="SUPFAM" id="SSF50341">
    <property type="entry name" value="CheW-like"/>
    <property type="match status" value="1"/>
</dbReference>
<dbReference type="PANTHER" id="PTHR22617:SF23">
    <property type="entry name" value="CHEMOTAXIS PROTEIN CHEW"/>
    <property type="match status" value="1"/>
</dbReference>
<organism evidence="2 3">
    <name type="scientific">Lyngbya aestuarii BL J</name>
    <dbReference type="NCBI Taxonomy" id="1348334"/>
    <lineage>
        <taxon>Bacteria</taxon>
        <taxon>Bacillati</taxon>
        <taxon>Cyanobacteriota</taxon>
        <taxon>Cyanophyceae</taxon>
        <taxon>Oscillatoriophycideae</taxon>
        <taxon>Oscillatoriales</taxon>
        <taxon>Microcoleaceae</taxon>
        <taxon>Lyngbya</taxon>
    </lineage>
</organism>
<dbReference type="PROSITE" id="PS50851">
    <property type="entry name" value="CHEW"/>
    <property type="match status" value="1"/>
</dbReference>
<keyword evidence="3" id="KW-1185">Reference proteome</keyword>
<dbReference type="GO" id="GO:0005829">
    <property type="term" value="C:cytosol"/>
    <property type="evidence" value="ECO:0007669"/>
    <property type="project" value="TreeGrafter"/>
</dbReference>
<dbReference type="InterPro" id="IPR002545">
    <property type="entry name" value="CheW-lke_dom"/>
</dbReference>
<dbReference type="RefSeq" id="WP_023066055.1">
    <property type="nucleotide sequence ID" value="NZ_AUZM01000018.1"/>
</dbReference>